<keyword evidence="4" id="KW-1185">Reference proteome</keyword>
<evidence type="ECO:0000256" key="1">
    <source>
        <dbReference type="ARBA" id="ARBA00022849"/>
    </source>
</evidence>
<feature type="domain" description="Phosphotyrosine protein phosphatase I" evidence="2">
    <location>
        <begin position="1"/>
        <end position="136"/>
    </location>
</feature>
<dbReference type="InterPro" id="IPR023485">
    <property type="entry name" value="Ptyr_pPase"/>
</dbReference>
<accession>A0A9E6PSF9</accession>
<dbReference type="KEGG" id="pxn:HU772_013675"/>
<organism evidence="3 4">
    <name type="scientific">Pseudomonas xantholysinigenes</name>
    <dbReference type="NCBI Taxonomy" id="2745490"/>
    <lineage>
        <taxon>Bacteria</taxon>
        <taxon>Pseudomonadati</taxon>
        <taxon>Pseudomonadota</taxon>
        <taxon>Gammaproteobacteria</taxon>
        <taxon>Pseudomonadales</taxon>
        <taxon>Pseudomonadaceae</taxon>
        <taxon>Pseudomonas</taxon>
    </lineage>
</organism>
<dbReference type="SUPFAM" id="SSF52788">
    <property type="entry name" value="Phosphotyrosine protein phosphatases I"/>
    <property type="match status" value="1"/>
</dbReference>
<evidence type="ECO:0000313" key="3">
    <source>
        <dbReference type="EMBL" id="QXI36406.1"/>
    </source>
</evidence>
<dbReference type="SMART" id="SM00226">
    <property type="entry name" value="LMWPc"/>
    <property type="match status" value="1"/>
</dbReference>
<dbReference type="Pfam" id="PF01451">
    <property type="entry name" value="LMWPc"/>
    <property type="match status" value="1"/>
</dbReference>
<dbReference type="AlphaFoldDB" id="A0A9E6PSF9"/>
<dbReference type="PANTHER" id="PTHR43428">
    <property type="entry name" value="ARSENATE REDUCTASE"/>
    <property type="match status" value="1"/>
</dbReference>
<dbReference type="EMBL" id="CP077095">
    <property type="protein sequence ID" value="QXI36406.1"/>
    <property type="molecule type" value="Genomic_DNA"/>
</dbReference>
<keyword evidence="1" id="KW-0059">Arsenical resistance</keyword>
<dbReference type="Proteomes" id="UP000633418">
    <property type="component" value="Chromosome"/>
</dbReference>
<reference evidence="3 4" key="2">
    <citation type="journal article" date="2021" name="Microorganisms">
        <title>The Ever-Expanding Pseudomonas Genus: Description of 43 New Species and Partition of the Pseudomonas putida Group.</title>
        <authorList>
            <person name="Girard L."/>
            <person name="Lood C."/>
            <person name="Hofte M."/>
            <person name="Vandamme P."/>
            <person name="Rokni-Zadeh H."/>
            <person name="van Noort V."/>
            <person name="Lavigne R."/>
            <person name="De Mot R."/>
        </authorList>
    </citation>
    <scope>NUCLEOTIDE SEQUENCE [LARGE SCALE GENOMIC DNA]</scope>
    <source>
        <strain evidence="3 4">RW9S1A</strain>
    </source>
</reference>
<dbReference type="RefSeq" id="WP_186655127.1">
    <property type="nucleotide sequence ID" value="NZ_CP077095.1"/>
</dbReference>
<gene>
    <name evidence="3" type="ORF">HU772_013675</name>
</gene>
<protein>
    <submittedName>
        <fullName evidence="3">Arsenate reductase ArsC</fullName>
    </submittedName>
</protein>
<name>A0A9E6PSF9_9PSED</name>
<dbReference type="CDD" id="cd16345">
    <property type="entry name" value="LMWP_ArsC"/>
    <property type="match status" value="1"/>
</dbReference>
<sequence>MRVLFMCTANSCRSILSQALFNHLAPEGFEAVSSGSFPKGQVLPRSLTTLQQAGISTEGLSSKGNDAFEGNPPDIVITVCDKAAGEVCPVHFGPALRSHWGLEDPSEVAGDEPAIDAAFRATLACIELRCQAFFALPFDTLGRDELKRELDRIGALQAGKIAVRSTAKP</sequence>
<evidence type="ECO:0000313" key="4">
    <source>
        <dbReference type="Proteomes" id="UP000633418"/>
    </source>
</evidence>
<dbReference type="Gene3D" id="3.40.50.2300">
    <property type="match status" value="1"/>
</dbReference>
<proteinExistence type="predicted"/>
<dbReference type="PANTHER" id="PTHR43428:SF1">
    <property type="entry name" value="ARSENATE REDUCTASE"/>
    <property type="match status" value="1"/>
</dbReference>
<dbReference type="GO" id="GO:0046685">
    <property type="term" value="P:response to arsenic-containing substance"/>
    <property type="evidence" value="ECO:0007669"/>
    <property type="project" value="UniProtKB-KW"/>
</dbReference>
<dbReference type="InterPro" id="IPR036196">
    <property type="entry name" value="Ptyr_pPase_sf"/>
</dbReference>
<reference evidence="3 4" key="1">
    <citation type="journal article" date="2020" name="Microorganisms">
        <title>Reliable Identification of Environmental Pseudomonas Isolates Using the rpoD Gene.</title>
        <authorList>
            <consortium name="The Broad Institute Genome Sequencing Platform"/>
            <person name="Girard L."/>
            <person name="Lood C."/>
            <person name="Rokni-Zadeh H."/>
            <person name="van Noort V."/>
            <person name="Lavigne R."/>
            <person name="De Mot R."/>
        </authorList>
    </citation>
    <scope>NUCLEOTIDE SEQUENCE [LARGE SCALE GENOMIC DNA]</scope>
    <source>
        <strain evidence="3 4">RW9S1A</strain>
    </source>
</reference>
<evidence type="ECO:0000259" key="2">
    <source>
        <dbReference type="SMART" id="SM00226"/>
    </source>
</evidence>